<keyword evidence="10" id="KW-1185">Reference proteome</keyword>
<reference evidence="10" key="1">
    <citation type="submission" date="2017-03" db="EMBL/GenBank/DDBJ databases">
        <authorList>
            <person name="Sharma R."/>
            <person name="Thines M."/>
        </authorList>
    </citation>
    <scope>NUCLEOTIDE SEQUENCE [LARGE SCALE GENOMIC DNA]</scope>
</reference>
<evidence type="ECO:0000256" key="3">
    <source>
        <dbReference type="ARBA" id="ARBA00022816"/>
    </source>
</evidence>
<feature type="region of interest" description="Disordered" evidence="8">
    <location>
        <begin position="23"/>
        <end position="49"/>
    </location>
</feature>
<feature type="region of interest" description="Disordered" evidence="8">
    <location>
        <begin position="94"/>
        <end position="115"/>
    </location>
</feature>
<sequence>MPKVISYTPSWLSRPSPGFRLFSSSQDVSRSPRANGKASALAVSSNKSEGDYLGPQRTIARRGTEIFVVVGNEIRWSDLCMLKDDWEEAQALRKSNSRSKRVNYSNGSHEEGHAERSYRMLKFPVSEQIRQIIPSPNGQLLAIVTSYTVHIATLPDSSHLGQPDTTPIRLKTHMLGPTTHVLSQPAVASVLWHPLGVGANCLVTINAEAVVRVWEISRESRGSFESPTLTIDLRKLVHGTSQEDDFGAFGLGRSRGFSADAIEMEVASACFGGNGTAEEHGWASMTLWVAMKEGDVYALCPLLPNKWQPPPTLVPSLSTAIVSKLAAQREDDAVTAEEKCHNDQQYHWISEIDSQEPAFAANDSEFGDEVEIFHRPAHPGPIPRLQGPFEILPDDSEEYLEISDIHVVAAKVDLDELMLGEDDESDLDLTDQDGLSAAMICLSTTNGRVYVCLDLEGLEGQWLPTKRSDALEFPDSTPQPSLTLLEALDTLCPESTLRGEWPTFSADVHSRYSFFLTNNTGVFFFSLASWVQGLEGELQSSNGAGSAIRLDVLTQGPGTLRKRVLPIEHRDEDGPRAAVAACVVLQDSDLGYFLLTAVGEQPQAATLDSPYDQLNGIAYPFPHRDFEPEMKLLALGPSRAAYQPPMSLFEDLSFGSTFLDKHQDSRHKWTRTQEIRLSGATLQLMTEAHRVLSEQTQRLGAAAADLFRRCERMQDEFREQIRRADEVATRIDNLADADGDDYGEAEPKEHELTANYFIEKRLERAKAKQGELVARHEALRRKLARSGGRELSEKEEGWIAEIDKVEHSVLGEETEDGDEQPRRELWQRYKEARDLANALVEQAKAVAESGQPESNGSFKVPPDLRKAKVAQVMGLLERESALVEAAQSRLERLNLFTAS</sequence>
<dbReference type="GO" id="GO:0005643">
    <property type="term" value="C:nuclear pore"/>
    <property type="evidence" value="ECO:0007669"/>
    <property type="project" value="UniProtKB-SubCell"/>
</dbReference>
<keyword evidence="4" id="KW-0653">Protein transport</keyword>
<dbReference type="GO" id="GO:0006406">
    <property type="term" value="P:mRNA export from nucleus"/>
    <property type="evidence" value="ECO:0007669"/>
    <property type="project" value="TreeGrafter"/>
</dbReference>
<dbReference type="PANTHER" id="PTHR13257">
    <property type="entry name" value="NUCLEOPORIN NUP84-RELATED"/>
    <property type="match status" value="1"/>
</dbReference>
<dbReference type="EMBL" id="FWEW01003499">
    <property type="protein sequence ID" value="SLM39331.1"/>
    <property type="molecule type" value="Genomic_DNA"/>
</dbReference>
<dbReference type="Proteomes" id="UP000192927">
    <property type="component" value="Unassembled WGS sequence"/>
</dbReference>
<organism evidence="9 10">
    <name type="scientific">Lasallia pustulata</name>
    <dbReference type="NCBI Taxonomy" id="136370"/>
    <lineage>
        <taxon>Eukaryota</taxon>
        <taxon>Fungi</taxon>
        <taxon>Dikarya</taxon>
        <taxon>Ascomycota</taxon>
        <taxon>Pezizomycotina</taxon>
        <taxon>Lecanoromycetes</taxon>
        <taxon>OSLEUM clade</taxon>
        <taxon>Umbilicariomycetidae</taxon>
        <taxon>Umbilicariales</taxon>
        <taxon>Umbilicariaceae</taxon>
        <taxon>Lasallia</taxon>
    </lineage>
</organism>
<evidence type="ECO:0000256" key="2">
    <source>
        <dbReference type="ARBA" id="ARBA00022448"/>
    </source>
</evidence>
<dbReference type="AlphaFoldDB" id="A0A1W5D8H3"/>
<evidence type="ECO:0000256" key="1">
    <source>
        <dbReference type="ARBA" id="ARBA00004567"/>
    </source>
</evidence>
<dbReference type="GO" id="GO:0006606">
    <property type="term" value="P:protein import into nucleus"/>
    <property type="evidence" value="ECO:0007669"/>
    <property type="project" value="TreeGrafter"/>
</dbReference>
<keyword evidence="5" id="KW-0811">Translocation</keyword>
<evidence type="ECO:0000313" key="9">
    <source>
        <dbReference type="EMBL" id="SLM39331.1"/>
    </source>
</evidence>
<protein>
    <submittedName>
        <fullName evidence="9">Uncharacterized protein</fullName>
    </submittedName>
</protein>
<evidence type="ECO:0000256" key="6">
    <source>
        <dbReference type="ARBA" id="ARBA00023132"/>
    </source>
</evidence>
<evidence type="ECO:0000313" key="10">
    <source>
        <dbReference type="Proteomes" id="UP000192927"/>
    </source>
</evidence>
<evidence type="ECO:0000256" key="8">
    <source>
        <dbReference type="SAM" id="MobiDB-lite"/>
    </source>
</evidence>
<keyword evidence="6" id="KW-0906">Nuclear pore complex</keyword>
<evidence type="ECO:0000256" key="4">
    <source>
        <dbReference type="ARBA" id="ARBA00022927"/>
    </source>
</evidence>
<evidence type="ECO:0000256" key="7">
    <source>
        <dbReference type="ARBA" id="ARBA00023242"/>
    </source>
</evidence>
<evidence type="ECO:0000256" key="5">
    <source>
        <dbReference type="ARBA" id="ARBA00023010"/>
    </source>
</evidence>
<dbReference type="InterPro" id="IPR037700">
    <property type="entry name" value="NUP88/NUP82"/>
</dbReference>
<keyword evidence="3" id="KW-0509">mRNA transport</keyword>
<dbReference type="GO" id="GO:0000056">
    <property type="term" value="P:ribosomal small subunit export from nucleus"/>
    <property type="evidence" value="ECO:0007669"/>
    <property type="project" value="InterPro"/>
</dbReference>
<accession>A0A1W5D8H3</accession>
<comment type="subcellular location">
    <subcellularLocation>
        <location evidence="1">Nucleus</location>
        <location evidence="1">Nuclear pore complex</location>
    </subcellularLocation>
</comment>
<proteinExistence type="predicted"/>
<name>A0A1W5D8H3_9LECA</name>
<dbReference type="GO" id="GO:0017056">
    <property type="term" value="F:structural constituent of nuclear pore"/>
    <property type="evidence" value="ECO:0007669"/>
    <property type="project" value="InterPro"/>
</dbReference>
<keyword evidence="2" id="KW-0813">Transport</keyword>
<dbReference type="PANTHER" id="PTHR13257:SF0">
    <property type="entry name" value="NUCLEAR PORE COMPLEX PROTEIN NUP88"/>
    <property type="match status" value="1"/>
</dbReference>
<dbReference type="GO" id="GO:0000055">
    <property type="term" value="P:ribosomal large subunit export from nucleus"/>
    <property type="evidence" value="ECO:0007669"/>
    <property type="project" value="InterPro"/>
</dbReference>
<keyword evidence="7" id="KW-0539">Nucleus</keyword>